<keyword evidence="2" id="KW-1185">Reference proteome</keyword>
<evidence type="ECO:0000313" key="1">
    <source>
        <dbReference type="EMBL" id="MFB9070343.1"/>
    </source>
</evidence>
<name>A0ABV5FUI5_9MICC</name>
<accession>A0ABV5FUI5</accession>
<organism evidence="1 2">
    <name type="scientific">Citricoccus parietis</name>
    <dbReference type="NCBI Taxonomy" id="592307"/>
    <lineage>
        <taxon>Bacteria</taxon>
        <taxon>Bacillati</taxon>
        <taxon>Actinomycetota</taxon>
        <taxon>Actinomycetes</taxon>
        <taxon>Micrococcales</taxon>
        <taxon>Micrococcaceae</taxon>
        <taxon>Citricoccus</taxon>
    </lineage>
</organism>
<dbReference type="Proteomes" id="UP001589575">
    <property type="component" value="Unassembled WGS sequence"/>
</dbReference>
<sequence>MMPRTTAATPMMIPTTGIRDSRMAMMPTTRAAMPTPLVRFVGGMVCAGGMGAVGCS</sequence>
<proteinExistence type="predicted"/>
<evidence type="ECO:0000313" key="2">
    <source>
        <dbReference type="Proteomes" id="UP001589575"/>
    </source>
</evidence>
<comment type="caution">
    <text evidence="1">The sequence shown here is derived from an EMBL/GenBank/DDBJ whole genome shotgun (WGS) entry which is preliminary data.</text>
</comment>
<dbReference type="EMBL" id="JBHMFI010000001">
    <property type="protein sequence ID" value="MFB9070343.1"/>
    <property type="molecule type" value="Genomic_DNA"/>
</dbReference>
<protein>
    <submittedName>
        <fullName evidence="1">Uncharacterized protein</fullName>
    </submittedName>
</protein>
<reference evidence="1 2" key="1">
    <citation type="submission" date="2024-09" db="EMBL/GenBank/DDBJ databases">
        <authorList>
            <person name="Sun Q."/>
            <person name="Mori K."/>
        </authorList>
    </citation>
    <scope>NUCLEOTIDE SEQUENCE [LARGE SCALE GENOMIC DNA]</scope>
    <source>
        <strain evidence="1 2">CCM 7609</strain>
    </source>
</reference>
<gene>
    <name evidence="1" type="ORF">ACFFX0_03740</name>
</gene>